<reference evidence="1 2" key="1">
    <citation type="submission" date="2013-01" db="EMBL/GenBank/DDBJ databases">
        <authorList>
            <person name="Bench S."/>
        </authorList>
    </citation>
    <scope>NUCLEOTIDE SEQUENCE [LARGE SCALE GENOMIC DNA]</scope>
    <source>
        <strain evidence="1 2">WH 0402</strain>
    </source>
</reference>
<comment type="caution">
    <text evidence="1">The sequence shown here is derived from an EMBL/GenBank/DDBJ whole genome shotgun (WGS) entry which is preliminary data.</text>
</comment>
<evidence type="ECO:0000313" key="2">
    <source>
        <dbReference type="Proteomes" id="UP000018130"/>
    </source>
</evidence>
<reference evidence="1 2" key="2">
    <citation type="submission" date="2013-09" db="EMBL/GenBank/DDBJ databases">
        <title>Whole genome comparison of six Crocosphaera watsonii strains with differing phenotypes.</title>
        <authorList>
            <person name="Bench S.R."/>
            <person name="Heller P."/>
            <person name="Frank I."/>
            <person name="Arciniega M."/>
            <person name="Shilova I.N."/>
            <person name="Zehr J.P."/>
        </authorList>
    </citation>
    <scope>NUCLEOTIDE SEQUENCE [LARGE SCALE GENOMIC DNA]</scope>
    <source>
        <strain evidence="1 2">WH 0402</strain>
    </source>
</reference>
<gene>
    <name evidence="1" type="ORF">CWATWH0402_3451</name>
</gene>
<sequence>MRNFQYKIKMSLNRWISRLIITPTALILSSSINIPEAQAQPNCRCDNQWCYVRQGGSWNPVSRGSMANGFAAVCQDAWNQYYNRGSGGSGGMSRSCFERFNSCQAGCDRLHYSQVPNCISRCDRVRQSCQSKKPSDQVALAGQKQDCE</sequence>
<name>T2JV29_CROWT</name>
<evidence type="ECO:0000313" key="1">
    <source>
        <dbReference type="EMBL" id="CCQ69678.1"/>
    </source>
</evidence>
<proteinExistence type="predicted"/>
<dbReference type="EMBL" id="CAQN01001018">
    <property type="protein sequence ID" value="CCQ69678.1"/>
    <property type="molecule type" value="Genomic_DNA"/>
</dbReference>
<organism evidence="1 2">
    <name type="scientific">Crocosphaera watsonii WH 0402</name>
    <dbReference type="NCBI Taxonomy" id="1284629"/>
    <lineage>
        <taxon>Bacteria</taxon>
        <taxon>Bacillati</taxon>
        <taxon>Cyanobacteriota</taxon>
        <taxon>Cyanophyceae</taxon>
        <taxon>Oscillatoriophycideae</taxon>
        <taxon>Chroococcales</taxon>
        <taxon>Aphanothecaceae</taxon>
        <taxon>Crocosphaera</taxon>
    </lineage>
</organism>
<dbReference type="AlphaFoldDB" id="T2JV29"/>
<accession>T2JV29</accession>
<protein>
    <submittedName>
        <fullName evidence="1">Uncharacterized protein</fullName>
    </submittedName>
</protein>
<dbReference type="Proteomes" id="UP000018130">
    <property type="component" value="Unassembled WGS sequence"/>
</dbReference>